<accession>A0ABP8DZV8</accession>
<evidence type="ECO:0000313" key="2">
    <source>
        <dbReference type="EMBL" id="GAA4265484.1"/>
    </source>
</evidence>
<dbReference type="EMBL" id="BAABAU010000001">
    <property type="protein sequence ID" value="GAA4265484.1"/>
    <property type="molecule type" value="Genomic_DNA"/>
</dbReference>
<comment type="caution">
    <text evidence="2">The sequence shown here is derived from an EMBL/GenBank/DDBJ whole genome shotgun (WGS) entry which is preliminary data.</text>
</comment>
<feature type="region of interest" description="Disordered" evidence="1">
    <location>
        <begin position="23"/>
        <end position="74"/>
    </location>
</feature>
<evidence type="ECO:0000256" key="1">
    <source>
        <dbReference type="SAM" id="MobiDB-lite"/>
    </source>
</evidence>
<gene>
    <name evidence="2" type="ORF">GCM10022256_10960</name>
</gene>
<protein>
    <submittedName>
        <fullName evidence="2">Uncharacterized protein</fullName>
    </submittedName>
</protein>
<reference evidence="3" key="1">
    <citation type="journal article" date="2019" name="Int. J. Syst. Evol. Microbiol.">
        <title>The Global Catalogue of Microorganisms (GCM) 10K type strain sequencing project: providing services to taxonomists for standard genome sequencing and annotation.</title>
        <authorList>
            <consortium name="The Broad Institute Genomics Platform"/>
            <consortium name="The Broad Institute Genome Sequencing Center for Infectious Disease"/>
            <person name="Wu L."/>
            <person name="Ma J."/>
        </authorList>
    </citation>
    <scope>NUCLEOTIDE SEQUENCE [LARGE SCALE GENOMIC DNA]</scope>
    <source>
        <strain evidence="3">JCM 17442</strain>
    </source>
</reference>
<evidence type="ECO:0000313" key="3">
    <source>
        <dbReference type="Proteomes" id="UP001501594"/>
    </source>
</evidence>
<dbReference type="Proteomes" id="UP001501594">
    <property type="component" value="Unassembled WGS sequence"/>
</dbReference>
<proteinExistence type="predicted"/>
<keyword evidence="3" id="KW-1185">Reference proteome</keyword>
<name>A0ABP8DZV8_9MICO</name>
<organism evidence="2 3">
    <name type="scientific">Frondihabitans peucedani</name>
    <dbReference type="NCBI Taxonomy" id="598626"/>
    <lineage>
        <taxon>Bacteria</taxon>
        <taxon>Bacillati</taxon>
        <taxon>Actinomycetota</taxon>
        <taxon>Actinomycetes</taxon>
        <taxon>Micrococcales</taxon>
        <taxon>Microbacteriaceae</taxon>
        <taxon>Frondihabitans</taxon>
    </lineage>
</organism>
<sequence>MIGVADDAHGVVTSIGQQAFEEQGDLAVAPGDDDSHAPIEPGCPARALKDGKVVPGSPRGAIQANSPRAEMQQG</sequence>